<protein>
    <submittedName>
        <fullName evidence="1">Uncharacterized protein</fullName>
    </submittedName>
</protein>
<evidence type="ECO:0000313" key="2">
    <source>
        <dbReference type="Proteomes" id="UP001576774"/>
    </source>
</evidence>
<proteinExistence type="predicted"/>
<dbReference type="Proteomes" id="UP001576774">
    <property type="component" value="Unassembled WGS sequence"/>
</dbReference>
<comment type="caution">
    <text evidence="1">The sequence shown here is derived from an EMBL/GenBank/DDBJ whole genome shotgun (WGS) entry which is preliminary data.</text>
</comment>
<dbReference type="EMBL" id="JBHFNQ010000026">
    <property type="protein sequence ID" value="MFB2875808.1"/>
    <property type="molecule type" value="Genomic_DNA"/>
</dbReference>
<gene>
    <name evidence="1" type="ORF">ACE1CC_02840</name>
</gene>
<reference evidence="1 2" key="1">
    <citation type="submission" date="2024-09" db="EMBL/GenBank/DDBJ databases">
        <title>Floridaenema gen nov. (Aerosakkonemataceae, Aerosakkonematales ord. nov., Cyanobacteria) from benthic tropical and subtropical fresh waters, with the description of four new species.</title>
        <authorList>
            <person name="Moretto J.A."/>
            <person name="Berthold D.E."/>
            <person name="Lefler F.W."/>
            <person name="Huang I.-S."/>
            <person name="Laughinghouse H. IV."/>
        </authorList>
    </citation>
    <scope>NUCLEOTIDE SEQUENCE [LARGE SCALE GENOMIC DNA]</scope>
    <source>
        <strain evidence="1 2">BLCC-F46</strain>
    </source>
</reference>
<dbReference type="RefSeq" id="WP_413268962.1">
    <property type="nucleotide sequence ID" value="NZ_JBHFNQ010000026.1"/>
</dbReference>
<organism evidence="1 2">
    <name type="scientific">Floridaenema aerugineum BLCC-F46</name>
    <dbReference type="NCBI Taxonomy" id="3153654"/>
    <lineage>
        <taxon>Bacteria</taxon>
        <taxon>Bacillati</taxon>
        <taxon>Cyanobacteriota</taxon>
        <taxon>Cyanophyceae</taxon>
        <taxon>Oscillatoriophycideae</taxon>
        <taxon>Aerosakkonematales</taxon>
        <taxon>Aerosakkonemataceae</taxon>
        <taxon>Floridanema</taxon>
        <taxon>Floridanema aerugineum</taxon>
    </lineage>
</organism>
<name>A0ABV4WZ63_9CYAN</name>
<keyword evidence="2" id="KW-1185">Reference proteome</keyword>
<evidence type="ECO:0000313" key="1">
    <source>
        <dbReference type="EMBL" id="MFB2875808.1"/>
    </source>
</evidence>
<accession>A0ABV4WZ63</accession>
<sequence>MLYQLQAFYFCGIGSHSPLLKERTSHYFNRLNPAVNTDTITRNILNLDTSLI</sequence>